<keyword evidence="7" id="KW-0627">Porphyrin biosynthesis</keyword>
<keyword evidence="5" id="KW-0350">Heme biosynthesis</keyword>
<comment type="caution">
    <text evidence="11">The sequence shown here is derived from an EMBL/GenBank/DDBJ whole genome shotgun (WGS) entry which is preliminary data.</text>
</comment>
<reference evidence="11 12" key="1">
    <citation type="submission" date="2017-10" db="EMBL/GenBank/DDBJ databases">
        <title>Draft genome of Longibacter Salinarum.</title>
        <authorList>
            <person name="Goh K.M."/>
            <person name="Shamsir M.S."/>
            <person name="Lim S.W."/>
        </authorList>
    </citation>
    <scope>NUCLEOTIDE SEQUENCE [LARGE SCALE GENOMIC DNA]</scope>
    <source>
        <strain evidence="11 12">KCTC 52045</strain>
    </source>
</reference>
<evidence type="ECO:0000256" key="4">
    <source>
        <dbReference type="ARBA" id="ARBA00023004"/>
    </source>
</evidence>
<evidence type="ECO:0000313" key="11">
    <source>
        <dbReference type="EMBL" id="PEN13978.1"/>
    </source>
</evidence>
<dbReference type="Proteomes" id="UP000220102">
    <property type="component" value="Unassembled WGS sequence"/>
</dbReference>
<gene>
    <name evidence="11" type="primary">hemH</name>
    <name evidence="11" type="ORF">CRI94_07980</name>
</gene>
<dbReference type="UniPathway" id="UPA00252"/>
<dbReference type="OrthoDB" id="9809741at2"/>
<evidence type="ECO:0000256" key="8">
    <source>
        <dbReference type="ARBA" id="ARBA00024536"/>
    </source>
</evidence>
<dbReference type="GO" id="GO:0004325">
    <property type="term" value="F:ferrochelatase activity"/>
    <property type="evidence" value="ECO:0007669"/>
    <property type="project" value="InterPro"/>
</dbReference>
<evidence type="ECO:0000256" key="9">
    <source>
        <dbReference type="RuleBase" id="RU004185"/>
    </source>
</evidence>
<dbReference type="InterPro" id="IPR033659">
    <property type="entry name" value="Ferrochelatase_N"/>
</dbReference>
<proteinExistence type="inferred from homology"/>
<evidence type="ECO:0000256" key="1">
    <source>
        <dbReference type="ARBA" id="ARBA00004744"/>
    </source>
</evidence>
<dbReference type="SUPFAM" id="SSF53800">
    <property type="entry name" value="Chelatase"/>
    <property type="match status" value="1"/>
</dbReference>
<keyword evidence="6" id="KW-0456">Lyase</keyword>
<dbReference type="PANTHER" id="PTHR11108:SF1">
    <property type="entry name" value="FERROCHELATASE, MITOCHONDRIAL"/>
    <property type="match status" value="1"/>
</dbReference>
<evidence type="ECO:0000256" key="7">
    <source>
        <dbReference type="ARBA" id="ARBA00023244"/>
    </source>
</evidence>
<feature type="region of interest" description="Disordered" evidence="10">
    <location>
        <begin position="421"/>
        <end position="441"/>
    </location>
</feature>
<dbReference type="NCBIfam" id="TIGR00109">
    <property type="entry name" value="hemH"/>
    <property type="match status" value="1"/>
</dbReference>
<dbReference type="AlphaFoldDB" id="A0A2A8CZZ8"/>
<dbReference type="Gene3D" id="3.40.50.1400">
    <property type="match status" value="2"/>
</dbReference>
<dbReference type="Pfam" id="PF00762">
    <property type="entry name" value="Ferrochelatase"/>
    <property type="match status" value="1"/>
</dbReference>
<evidence type="ECO:0000256" key="2">
    <source>
        <dbReference type="ARBA" id="ARBA00007718"/>
    </source>
</evidence>
<evidence type="ECO:0000313" key="12">
    <source>
        <dbReference type="Proteomes" id="UP000220102"/>
    </source>
</evidence>
<dbReference type="CDD" id="cd00419">
    <property type="entry name" value="Ferrochelatase_C"/>
    <property type="match status" value="1"/>
</dbReference>
<dbReference type="InterPro" id="IPR033644">
    <property type="entry name" value="Ferrochelatase_C"/>
</dbReference>
<protein>
    <recommendedName>
        <fullName evidence="3">coproporphyrin ferrochelatase</fullName>
        <ecNumber evidence="3">4.99.1.9</ecNumber>
    </recommendedName>
</protein>
<comment type="pathway">
    <text evidence="1">Porphyrin-containing compound metabolism; protoheme biosynthesis.</text>
</comment>
<evidence type="ECO:0000256" key="5">
    <source>
        <dbReference type="ARBA" id="ARBA00023133"/>
    </source>
</evidence>
<dbReference type="CDD" id="cd03411">
    <property type="entry name" value="Ferrochelatase_N"/>
    <property type="match status" value="1"/>
</dbReference>
<sequence length="441" mass="49294">MTPRDYVSHYSTAAPAIPGVPSSPAPLSVEDGEMIGIVCMGSGGPSSLDDVSRFLYDLYMDPARLELGMGGFLRHLFARLMSNLRSSVVRDRYEMIGGRSPLLRMMGEQTGALERHLIREYHGAEVEFRTYVAHRHGTPSFVDAARQMEEDGVDRVVLLPLVPQYALSRTRSWIQYWETLEHAGEIPSWPRTAVHEYAANPKYVQALSERIDEATQRFPKESRSDIHLLFTAAGLPPSERDRRCDPSCCLVCSTVDHVMRYRDHDHPFSIAFQPEVGPPMTLMPSVEREIDRLAGADASDVLVVPVSFVTDRLETCVHLDIELRDHAYDVGIESFEVTSGLNTHPLFVEALAEAVVSQCHLSDDMVRREAQGDSAPSGYPLPPLRDLATEPMHEQAVTCPACTGEVRPKVWGQTVTETILPRPSPRPFRMTPMRIESSRDS</sequence>
<evidence type="ECO:0000256" key="6">
    <source>
        <dbReference type="ARBA" id="ARBA00023239"/>
    </source>
</evidence>
<evidence type="ECO:0000256" key="10">
    <source>
        <dbReference type="SAM" id="MobiDB-lite"/>
    </source>
</evidence>
<comment type="similarity">
    <text evidence="2 9">Belongs to the ferrochelatase family.</text>
</comment>
<dbReference type="GO" id="GO:0006783">
    <property type="term" value="P:heme biosynthetic process"/>
    <property type="evidence" value="ECO:0007669"/>
    <property type="project" value="UniProtKB-KW"/>
</dbReference>
<dbReference type="EMBL" id="PDEQ01000003">
    <property type="protein sequence ID" value="PEN13978.1"/>
    <property type="molecule type" value="Genomic_DNA"/>
</dbReference>
<evidence type="ECO:0000256" key="3">
    <source>
        <dbReference type="ARBA" id="ARBA00013215"/>
    </source>
</evidence>
<comment type="catalytic activity">
    <reaction evidence="8">
        <text>Fe-coproporphyrin III + 2 H(+) = coproporphyrin III + Fe(2+)</text>
        <dbReference type="Rhea" id="RHEA:49572"/>
        <dbReference type="ChEBI" id="CHEBI:15378"/>
        <dbReference type="ChEBI" id="CHEBI:29033"/>
        <dbReference type="ChEBI" id="CHEBI:68438"/>
        <dbReference type="ChEBI" id="CHEBI:131725"/>
        <dbReference type="EC" id="4.99.1.9"/>
    </reaction>
    <physiologicalReaction direction="right-to-left" evidence="8">
        <dbReference type="Rhea" id="RHEA:49574"/>
    </physiologicalReaction>
</comment>
<keyword evidence="4" id="KW-0408">Iron</keyword>
<accession>A0A2A8CZZ8</accession>
<dbReference type="EC" id="4.99.1.9" evidence="3"/>
<dbReference type="InterPro" id="IPR001015">
    <property type="entry name" value="Ferrochelatase"/>
</dbReference>
<name>A0A2A8CZZ8_9BACT</name>
<keyword evidence="12" id="KW-1185">Reference proteome</keyword>
<dbReference type="PANTHER" id="PTHR11108">
    <property type="entry name" value="FERROCHELATASE"/>
    <property type="match status" value="1"/>
</dbReference>
<organism evidence="11 12">
    <name type="scientific">Longibacter salinarum</name>
    <dbReference type="NCBI Taxonomy" id="1850348"/>
    <lineage>
        <taxon>Bacteria</taxon>
        <taxon>Pseudomonadati</taxon>
        <taxon>Rhodothermota</taxon>
        <taxon>Rhodothermia</taxon>
        <taxon>Rhodothermales</taxon>
        <taxon>Salisaetaceae</taxon>
        <taxon>Longibacter</taxon>
    </lineage>
</organism>